<keyword evidence="2" id="KW-1185">Reference proteome</keyword>
<gene>
    <name evidence="1" type="ORF">LSALG_LOCUS29763</name>
</gene>
<sequence length="146" mass="16019">MPDSVDAISVIQELHVCHLGSGINLAAPDVNDVPEAEILVCNASASPSNCNLNSSEPDEAANVDPHEHGSLYQSYFDSTSIFGAQSTHTDTFVHQRLAIQQYAGTAWDELKHMRQPIGFLVVHQKPKKTLNEITNELRPNQHHVLG</sequence>
<accession>A0AA36EBR4</accession>
<protein>
    <submittedName>
        <fullName evidence="1">Uncharacterized protein</fullName>
    </submittedName>
</protein>
<evidence type="ECO:0000313" key="1">
    <source>
        <dbReference type="EMBL" id="CAI9290576.1"/>
    </source>
</evidence>
<dbReference type="Proteomes" id="UP001177003">
    <property type="component" value="Chromosome 6"/>
</dbReference>
<dbReference type="AlphaFoldDB" id="A0AA36EBR4"/>
<dbReference type="EMBL" id="OX465082">
    <property type="protein sequence ID" value="CAI9290576.1"/>
    <property type="molecule type" value="Genomic_DNA"/>
</dbReference>
<name>A0AA36EBR4_LACSI</name>
<proteinExistence type="predicted"/>
<organism evidence="1 2">
    <name type="scientific">Lactuca saligna</name>
    <name type="common">Willowleaf lettuce</name>
    <dbReference type="NCBI Taxonomy" id="75948"/>
    <lineage>
        <taxon>Eukaryota</taxon>
        <taxon>Viridiplantae</taxon>
        <taxon>Streptophyta</taxon>
        <taxon>Embryophyta</taxon>
        <taxon>Tracheophyta</taxon>
        <taxon>Spermatophyta</taxon>
        <taxon>Magnoliopsida</taxon>
        <taxon>eudicotyledons</taxon>
        <taxon>Gunneridae</taxon>
        <taxon>Pentapetalae</taxon>
        <taxon>asterids</taxon>
        <taxon>campanulids</taxon>
        <taxon>Asterales</taxon>
        <taxon>Asteraceae</taxon>
        <taxon>Cichorioideae</taxon>
        <taxon>Cichorieae</taxon>
        <taxon>Lactucinae</taxon>
        <taxon>Lactuca</taxon>
    </lineage>
</organism>
<evidence type="ECO:0000313" key="2">
    <source>
        <dbReference type="Proteomes" id="UP001177003"/>
    </source>
</evidence>
<reference evidence="1" key="1">
    <citation type="submission" date="2023-04" db="EMBL/GenBank/DDBJ databases">
        <authorList>
            <person name="Vijverberg K."/>
            <person name="Xiong W."/>
            <person name="Schranz E."/>
        </authorList>
    </citation>
    <scope>NUCLEOTIDE SEQUENCE</scope>
</reference>